<sequence length="57" mass="6104">MGNLAFSSYDTGEYAAPAGPLRGRLRTGLPRPSVRAPAVITEKGTRYHAVFIKRGAT</sequence>
<keyword evidence="3" id="KW-1185">Reference proteome</keyword>
<dbReference type="EMBL" id="CM000913">
    <property type="protein sequence ID" value="EFG10774.1"/>
    <property type="molecule type" value="Genomic_DNA"/>
</dbReference>
<organism evidence="2 3">
    <name type="scientific">Streptomyces clavuligerus</name>
    <dbReference type="NCBI Taxonomy" id="1901"/>
    <lineage>
        <taxon>Bacteria</taxon>
        <taxon>Bacillati</taxon>
        <taxon>Actinomycetota</taxon>
        <taxon>Actinomycetes</taxon>
        <taxon>Kitasatosporales</taxon>
        <taxon>Streptomycetaceae</taxon>
        <taxon>Streptomyces</taxon>
    </lineage>
</organism>
<evidence type="ECO:0000313" key="3">
    <source>
        <dbReference type="Proteomes" id="UP000002357"/>
    </source>
</evidence>
<feature type="compositionally biased region" description="Polar residues" evidence="1">
    <location>
        <begin position="1"/>
        <end position="10"/>
    </location>
</feature>
<reference evidence="2 3" key="1">
    <citation type="journal article" date="2010" name="Genome Biol. Evol.">
        <title>The sequence of a 1.8-mb bacterial linear plasmid reveals a rich evolutionary reservoir of secondary metabolic pathways.</title>
        <authorList>
            <person name="Medema M.H."/>
            <person name="Trefzer A."/>
            <person name="Kovalchuk A."/>
            <person name="van den Berg M."/>
            <person name="Mueller U."/>
            <person name="Heijne W."/>
            <person name="Wu L."/>
            <person name="Alam M.T."/>
            <person name="Ronning C.M."/>
            <person name="Nierman W.C."/>
            <person name="Bovenberg R.A.L."/>
            <person name="Breitling R."/>
            <person name="Takano E."/>
        </authorList>
    </citation>
    <scope>NUCLEOTIDE SEQUENCE [LARGE SCALE GENOMIC DNA]</scope>
    <source>
        <strain evidence="3">ATCC 27064 / DSM 738 / JCM 4710 / NBRC 13307 / NCIMB 12785 / NRRL 3585 / VKM Ac-602</strain>
    </source>
</reference>
<gene>
    <name evidence="2" type="ORF">SCLAV_5707</name>
</gene>
<dbReference type="Proteomes" id="UP000002357">
    <property type="component" value="Chromosome"/>
</dbReference>
<feature type="region of interest" description="Disordered" evidence="1">
    <location>
        <begin position="1"/>
        <end position="30"/>
    </location>
</feature>
<accession>B5H3F1</accession>
<dbReference type="AlphaFoldDB" id="B5H3F1"/>
<proteinExistence type="predicted"/>
<protein>
    <submittedName>
        <fullName evidence="2">Uncharacterized protein</fullName>
    </submittedName>
</protein>
<name>B5H3F1_STRCL</name>
<evidence type="ECO:0000256" key="1">
    <source>
        <dbReference type="SAM" id="MobiDB-lite"/>
    </source>
</evidence>
<evidence type="ECO:0000313" key="2">
    <source>
        <dbReference type="EMBL" id="EFG10774.1"/>
    </source>
</evidence>
<feature type="compositionally biased region" description="Low complexity" evidence="1">
    <location>
        <begin position="19"/>
        <end position="30"/>
    </location>
</feature>